<name>A0A401YNM6_9ACTN</name>
<reference evidence="2 3" key="1">
    <citation type="submission" date="2018-12" db="EMBL/GenBank/DDBJ databases">
        <title>Draft genome sequence of Embleya hyalina NBRC 13850T.</title>
        <authorList>
            <person name="Komaki H."/>
            <person name="Hosoyama A."/>
            <person name="Kimura A."/>
            <person name="Ichikawa N."/>
            <person name="Tamura T."/>
        </authorList>
    </citation>
    <scope>NUCLEOTIDE SEQUENCE [LARGE SCALE GENOMIC DNA]</scope>
    <source>
        <strain evidence="2 3">NBRC 13850</strain>
    </source>
</reference>
<evidence type="ECO:0000256" key="1">
    <source>
        <dbReference type="SAM" id="MobiDB-lite"/>
    </source>
</evidence>
<sequence>MSGGRVDATLTKVGRSSPIGERATPEVGSEHPEQLRRPRAVDGPTYAVSTRIAHALDPDIRVMVGGHHAKAMPGTVLRDPRFERLTALVLSEGETRVAALLDDHTRRATLPQVMWRDPRTGTTAVGLHRSGPGIPALARRRSTSARGIVGTRTAVFVASGSRVAFPGSFGRPSGRYTRERRSRNAPSRTRAVPPRNRVRERNPDRCGRHAEHRLPVVVPCVVRPRSPELPASAVYSWCGRRRVSHRDRGPPGPPVAGGR</sequence>
<proteinExistence type="predicted"/>
<feature type="region of interest" description="Disordered" evidence="1">
    <location>
        <begin position="1"/>
        <end position="36"/>
    </location>
</feature>
<accession>A0A401YNM6</accession>
<organism evidence="2 3">
    <name type="scientific">Embleya hyalina</name>
    <dbReference type="NCBI Taxonomy" id="516124"/>
    <lineage>
        <taxon>Bacteria</taxon>
        <taxon>Bacillati</taxon>
        <taxon>Actinomycetota</taxon>
        <taxon>Actinomycetes</taxon>
        <taxon>Kitasatosporales</taxon>
        <taxon>Streptomycetaceae</taxon>
        <taxon>Embleya</taxon>
    </lineage>
</organism>
<dbReference type="AlphaFoldDB" id="A0A401YNM6"/>
<keyword evidence="3" id="KW-1185">Reference proteome</keyword>
<evidence type="ECO:0000313" key="2">
    <source>
        <dbReference type="EMBL" id="GCD96195.1"/>
    </source>
</evidence>
<protein>
    <submittedName>
        <fullName evidence="2">Uncharacterized protein</fullName>
    </submittedName>
</protein>
<comment type="caution">
    <text evidence="2">The sequence shown here is derived from an EMBL/GenBank/DDBJ whole genome shotgun (WGS) entry which is preliminary data.</text>
</comment>
<feature type="region of interest" description="Disordered" evidence="1">
    <location>
        <begin position="167"/>
        <end position="205"/>
    </location>
</feature>
<evidence type="ECO:0000313" key="3">
    <source>
        <dbReference type="Proteomes" id="UP000286931"/>
    </source>
</evidence>
<dbReference type="Proteomes" id="UP000286931">
    <property type="component" value="Unassembled WGS sequence"/>
</dbReference>
<dbReference type="EMBL" id="BIFH01000019">
    <property type="protein sequence ID" value="GCD96195.1"/>
    <property type="molecule type" value="Genomic_DNA"/>
</dbReference>
<gene>
    <name evidence="2" type="ORF">EHYA_03879</name>
</gene>